<accession>A0A9X1HKV9</accession>
<evidence type="ECO:0008006" key="4">
    <source>
        <dbReference type="Google" id="ProtNLM"/>
    </source>
</evidence>
<keyword evidence="1" id="KW-0732">Signal</keyword>
<dbReference type="Proteomes" id="UP001139409">
    <property type="component" value="Unassembled WGS sequence"/>
</dbReference>
<keyword evidence="3" id="KW-1185">Reference proteome</keyword>
<sequence>MKTIRLVIGTALLLLMITANAQDKKIAVVTFYVDKYINADKIVEEARSQTYEMTKNDDPRFDLRPVLQEFHTHFLEDYARKFPFEIIEEDKVLNHPKYIAYSGLDGVEDADDQDSLEEEITDRFIAIDGYNVLLTGGNLLRSWRTESHMVKILEDLDVDGVMFVSMYYQWEPKVALGGLGNAGIRAFINVDLYNKEAKKVFSMTEYATSKKGVALINGIPVLDYKKLMPLCENATEELQDDLDKKLAKLVNKVDKKL</sequence>
<dbReference type="AlphaFoldDB" id="A0A9X1HKV9"/>
<proteinExistence type="predicted"/>
<evidence type="ECO:0000313" key="3">
    <source>
        <dbReference type="Proteomes" id="UP001139409"/>
    </source>
</evidence>
<dbReference type="RefSeq" id="WP_225696872.1">
    <property type="nucleotide sequence ID" value="NZ_JAIXNE010000001.1"/>
</dbReference>
<gene>
    <name evidence="2" type="ORF">LDX50_02725</name>
</gene>
<organism evidence="2 3">
    <name type="scientific">Fulvivirga sedimenti</name>
    <dbReference type="NCBI Taxonomy" id="2879465"/>
    <lineage>
        <taxon>Bacteria</taxon>
        <taxon>Pseudomonadati</taxon>
        <taxon>Bacteroidota</taxon>
        <taxon>Cytophagia</taxon>
        <taxon>Cytophagales</taxon>
        <taxon>Fulvivirgaceae</taxon>
        <taxon>Fulvivirga</taxon>
    </lineage>
</organism>
<dbReference type="EMBL" id="JAIXNE010000001">
    <property type="protein sequence ID" value="MCA6073761.1"/>
    <property type="molecule type" value="Genomic_DNA"/>
</dbReference>
<evidence type="ECO:0000256" key="1">
    <source>
        <dbReference type="SAM" id="SignalP"/>
    </source>
</evidence>
<protein>
    <recommendedName>
        <fullName evidence="4">GLPGLI family protein</fullName>
    </recommendedName>
</protein>
<feature type="signal peptide" evidence="1">
    <location>
        <begin position="1"/>
        <end position="21"/>
    </location>
</feature>
<comment type="caution">
    <text evidence="2">The sequence shown here is derived from an EMBL/GenBank/DDBJ whole genome shotgun (WGS) entry which is preliminary data.</text>
</comment>
<name>A0A9X1HKV9_9BACT</name>
<reference evidence="2" key="1">
    <citation type="submission" date="2021-09" db="EMBL/GenBank/DDBJ databases">
        <title>Fulvivirga sp. isolated from coastal sediment.</title>
        <authorList>
            <person name="Yu H."/>
        </authorList>
    </citation>
    <scope>NUCLEOTIDE SEQUENCE</scope>
    <source>
        <strain evidence="2">1062</strain>
    </source>
</reference>
<feature type="chain" id="PRO_5040976357" description="GLPGLI family protein" evidence="1">
    <location>
        <begin position="22"/>
        <end position="257"/>
    </location>
</feature>
<evidence type="ECO:0000313" key="2">
    <source>
        <dbReference type="EMBL" id="MCA6073761.1"/>
    </source>
</evidence>